<organism evidence="5 6">
    <name type="scientific">Seminavis robusta</name>
    <dbReference type="NCBI Taxonomy" id="568900"/>
    <lineage>
        <taxon>Eukaryota</taxon>
        <taxon>Sar</taxon>
        <taxon>Stramenopiles</taxon>
        <taxon>Ochrophyta</taxon>
        <taxon>Bacillariophyta</taxon>
        <taxon>Bacillariophyceae</taxon>
        <taxon>Bacillariophycidae</taxon>
        <taxon>Naviculales</taxon>
        <taxon>Naviculaceae</taxon>
        <taxon>Seminavis</taxon>
    </lineage>
</organism>
<proteinExistence type="predicted"/>
<dbReference type="InterPro" id="IPR013096">
    <property type="entry name" value="Cupin_2"/>
</dbReference>
<gene>
    <name evidence="5" type="ORF">SEMRO_1360_G266140.1</name>
</gene>
<dbReference type="InterPro" id="IPR011051">
    <property type="entry name" value="RmlC_Cupin_sf"/>
</dbReference>
<evidence type="ECO:0000313" key="5">
    <source>
        <dbReference type="EMBL" id="CAB9522959.1"/>
    </source>
</evidence>
<dbReference type="Pfam" id="PF07883">
    <property type="entry name" value="Cupin_2"/>
    <property type="match status" value="1"/>
</dbReference>
<accession>A0A9N8EPW1</accession>
<keyword evidence="1" id="KW-0479">Metal-binding</keyword>
<dbReference type="InterPro" id="IPR014710">
    <property type="entry name" value="RmlC-like_jellyroll"/>
</dbReference>
<evidence type="ECO:0000256" key="2">
    <source>
        <dbReference type="SAM" id="Phobius"/>
    </source>
</evidence>
<sequence>MSLTFATTFLAYFAIMSSFAVGLDVTADDVLVRKGEAEKTSADMEIVFRNGLLSGHASIMEGVVRPGELLGFHMHENEDQSMFIIEGELEIEIGGADGFRFHAGPGDHILKPRNISHGFWNEGCTTARYIEISTEDGFEQFIDSRDGGLPNMIETGLSLGVTFQTSRSTEVMKECELVGLAGINLGDMDLGVLSELPRPGEVPIPPPGDVTTTLPLILYLSSVDFNSSKYAQCDANASVTVDTAVLSKSAADTMRDTKITSGSVMTNSFLAYFGAVVFGYMAF</sequence>
<dbReference type="EMBL" id="CAICTM010001358">
    <property type="protein sequence ID" value="CAB9522959.1"/>
    <property type="molecule type" value="Genomic_DNA"/>
</dbReference>
<feature type="domain" description="Cupin type-2" evidence="4">
    <location>
        <begin position="63"/>
        <end position="132"/>
    </location>
</feature>
<dbReference type="AlphaFoldDB" id="A0A9N8EPW1"/>
<dbReference type="PANTHER" id="PTHR35848:SF6">
    <property type="entry name" value="CUPIN TYPE-2 DOMAIN-CONTAINING PROTEIN"/>
    <property type="match status" value="1"/>
</dbReference>
<evidence type="ECO:0000256" key="1">
    <source>
        <dbReference type="ARBA" id="ARBA00022723"/>
    </source>
</evidence>
<comment type="caution">
    <text evidence="5">The sequence shown here is derived from an EMBL/GenBank/DDBJ whole genome shotgun (WGS) entry which is preliminary data.</text>
</comment>
<feature type="signal peptide" evidence="3">
    <location>
        <begin position="1"/>
        <end position="22"/>
    </location>
</feature>
<feature type="transmembrane region" description="Helical" evidence="2">
    <location>
        <begin position="264"/>
        <end position="282"/>
    </location>
</feature>
<name>A0A9N8EPW1_9STRA</name>
<keyword evidence="3" id="KW-0732">Signal</keyword>
<dbReference type="PANTHER" id="PTHR35848">
    <property type="entry name" value="OXALATE-BINDING PROTEIN"/>
    <property type="match status" value="1"/>
</dbReference>
<keyword evidence="2" id="KW-0472">Membrane</keyword>
<dbReference type="Proteomes" id="UP001153069">
    <property type="component" value="Unassembled WGS sequence"/>
</dbReference>
<reference evidence="5" key="1">
    <citation type="submission" date="2020-06" db="EMBL/GenBank/DDBJ databases">
        <authorList>
            <consortium name="Plant Systems Biology data submission"/>
        </authorList>
    </citation>
    <scope>NUCLEOTIDE SEQUENCE</scope>
    <source>
        <strain evidence="5">D6</strain>
    </source>
</reference>
<dbReference type="InterPro" id="IPR051610">
    <property type="entry name" value="GPI/OXD"/>
</dbReference>
<dbReference type="Gene3D" id="2.60.120.10">
    <property type="entry name" value="Jelly Rolls"/>
    <property type="match status" value="1"/>
</dbReference>
<evidence type="ECO:0000259" key="4">
    <source>
        <dbReference type="Pfam" id="PF07883"/>
    </source>
</evidence>
<dbReference type="GO" id="GO:0046872">
    <property type="term" value="F:metal ion binding"/>
    <property type="evidence" value="ECO:0007669"/>
    <property type="project" value="UniProtKB-KW"/>
</dbReference>
<protein>
    <submittedName>
        <fullName evidence="5">Cupin 2, conserved barrel</fullName>
    </submittedName>
</protein>
<evidence type="ECO:0000256" key="3">
    <source>
        <dbReference type="SAM" id="SignalP"/>
    </source>
</evidence>
<keyword evidence="2" id="KW-0812">Transmembrane</keyword>
<evidence type="ECO:0000313" key="6">
    <source>
        <dbReference type="Proteomes" id="UP001153069"/>
    </source>
</evidence>
<feature type="chain" id="PRO_5040164944" evidence="3">
    <location>
        <begin position="23"/>
        <end position="283"/>
    </location>
</feature>
<keyword evidence="2" id="KW-1133">Transmembrane helix</keyword>
<keyword evidence="6" id="KW-1185">Reference proteome</keyword>
<dbReference type="SUPFAM" id="SSF51182">
    <property type="entry name" value="RmlC-like cupins"/>
    <property type="match status" value="1"/>
</dbReference>